<dbReference type="Pfam" id="PF01408">
    <property type="entry name" value="GFO_IDH_MocA"/>
    <property type="match status" value="1"/>
</dbReference>
<evidence type="ECO:0000259" key="4">
    <source>
        <dbReference type="Pfam" id="PF22725"/>
    </source>
</evidence>
<dbReference type="InterPro" id="IPR036291">
    <property type="entry name" value="NAD(P)-bd_dom_sf"/>
</dbReference>
<dbReference type="Pfam" id="PF22725">
    <property type="entry name" value="GFO_IDH_MocA_C3"/>
    <property type="match status" value="1"/>
</dbReference>
<dbReference type="EMBL" id="QLUW01000001">
    <property type="protein sequence ID" value="RAP78650.1"/>
    <property type="molecule type" value="Genomic_DNA"/>
</dbReference>
<evidence type="ECO:0000313" key="6">
    <source>
        <dbReference type="Proteomes" id="UP000249260"/>
    </source>
</evidence>
<keyword evidence="6" id="KW-1185">Reference proteome</keyword>
<protein>
    <submittedName>
        <fullName evidence="5">Gfo/Idh/MocA family oxidoreductase</fullName>
    </submittedName>
</protein>
<dbReference type="Proteomes" id="UP000249260">
    <property type="component" value="Unassembled WGS sequence"/>
</dbReference>
<organism evidence="5 6">
    <name type="scientific">Paenibacillus montanisoli</name>
    <dbReference type="NCBI Taxonomy" id="2081970"/>
    <lineage>
        <taxon>Bacteria</taxon>
        <taxon>Bacillati</taxon>
        <taxon>Bacillota</taxon>
        <taxon>Bacilli</taxon>
        <taxon>Bacillales</taxon>
        <taxon>Paenibacillaceae</taxon>
        <taxon>Paenibacillus</taxon>
    </lineage>
</organism>
<dbReference type="InterPro" id="IPR000683">
    <property type="entry name" value="Gfo/Idh/MocA-like_OxRdtase_N"/>
</dbReference>
<feature type="domain" description="GFO/IDH/MocA-like oxidoreductase" evidence="4">
    <location>
        <begin position="150"/>
        <end position="269"/>
    </location>
</feature>
<feature type="domain" description="Gfo/Idh/MocA-like oxidoreductase N-terminal" evidence="3">
    <location>
        <begin position="22"/>
        <end position="139"/>
    </location>
</feature>
<dbReference type="AlphaFoldDB" id="A0A328U854"/>
<evidence type="ECO:0000256" key="2">
    <source>
        <dbReference type="ARBA" id="ARBA00023002"/>
    </source>
</evidence>
<dbReference type="InterPro" id="IPR050984">
    <property type="entry name" value="Gfo/Idh/MocA_domain"/>
</dbReference>
<dbReference type="Gene3D" id="3.40.50.720">
    <property type="entry name" value="NAD(P)-binding Rossmann-like Domain"/>
    <property type="match status" value="1"/>
</dbReference>
<proteinExistence type="inferred from homology"/>
<dbReference type="OrthoDB" id="9815825at2"/>
<dbReference type="Gene3D" id="3.30.360.10">
    <property type="entry name" value="Dihydrodipicolinate Reductase, domain 2"/>
    <property type="match status" value="1"/>
</dbReference>
<gene>
    <name evidence="5" type="ORF">DL346_04055</name>
</gene>
<dbReference type="PANTHER" id="PTHR22604">
    <property type="entry name" value="OXIDOREDUCTASES"/>
    <property type="match status" value="1"/>
</dbReference>
<dbReference type="SUPFAM" id="SSF51735">
    <property type="entry name" value="NAD(P)-binding Rossmann-fold domains"/>
    <property type="match status" value="1"/>
</dbReference>
<accession>A0A328U854</accession>
<name>A0A328U854_9BACL</name>
<dbReference type="PANTHER" id="PTHR22604:SF105">
    <property type="entry name" value="TRANS-1,2-DIHYDROBENZENE-1,2-DIOL DEHYDROGENASE"/>
    <property type="match status" value="1"/>
</dbReference>
<evidence type="ECO:0000313" key="5">
    <source>
        <dbReference type="EMBL" id="RAP78650.1"/>
    </source>
</evidence>
<keyword evidence="2" id="KW-0560">Oxidoreductase</keyword>
<dbReference type="GO" id="GO:0016491">
    <property type="term" value="F:oxidoreductase activity"/>
    <property type="evidence" value="ECO:0007669"/>
    <property type="project" value="UniProtKB-KW"/>
</dbReference>
<dbReference type="SUPFAM" id="SSF55347">
    <property type="entry name" value="Glyceraldehyde-3-phosphate dehydrogenase-like, C-terminal domain"/>
    <property type="match status" value="1"/>
</dbReference>
<evidence type="ECO:0000256" key="1">
    <source>
        <dbReference type="ARBA" id="ARBA00010928"/>
    </source>
</evidence>
<sequence length="345" mass="37694">MDYTRVESILSKKVAITVTRKLRWGVIGCAGIAVHSVIPGTKQSETGEVTAIASRDLAKAEETAAKLGIAKAYGSYEEILNDADIDAIYIPLPNHLHMEWSIRAMEAGKHVLCEKPIALNAEEAQRMADTAAKCGVHLAEAFMYRQHPRYQDIADIIASGEIGELRGIHGTFTFNNAADSKNVRYRRDWGGGSIYDVGCYPISAARLLLGAEPEAATVHALISPEHDNVDMMASGILEFPNSVALTFDCGMWAAFRNTLEVIGTNGRIEVPEAYIGNPTFYVHSKEGKREVTQPVLNQYALQADDFARVVWGEKEATFTPADAVANMKAIDACLKSAYSRTRVSI</sequence>
<dbReference type="InterPro" id="IPR055170">
    <property type="entry name" value="GFO_IDH_MocA-like_dom"/>
</dbReference>
<comment type="similarity">
    <text evidence="1">Belongs to the Gfo/Idh/MocA family.</text>
</comment>
<reference evidence="5 6" key="1">
    <citation type="submission" date="2018-06" db="EMBL/GenBank/DDBJ databases">
        <title>Paenibacillus montanisoli sp. nov., isolated from mountain area soil.</title>
        <authorList>
            <person name="Wu M."/>
        </authorList>
    </citation>
    <scope>NUCLEOTIDE SEQUENCE [LARGE SCALE GENOMIC DNA]</scope>
    <source>
        <strain evidence="5 6">RA17</strain>
    </source>
</reference>
<evidence type="ECO:0000259" key="3">
    <source>
        <dbReference type="Pfam" id="PF01408"/>
    </source>
</evidence>
<dbReference type="GO" id="GO:0000166">
    <property type="term" value="F:nucleotide binding"/>
    <property type="evidence" value="ECO:0007669"/>
    <property type="project" value="InterPro"/>
</dbReference>
<comment type="caution">
    <text evidence="5">The sequence shown here is derived from an EMBL/GenBank/DDBJ whole genome shotgun (WGS) entry which is preliminary data.</text>
</comment>